<dbReference type="Gene3D" id="3.10.105.10">
    <property type="entry name" value="Dipeptide-binding Protein, Domain 3"/>
    <property type="match status" value="1"/>
</dbReference>
<keyword evidence="1 2" id="KW-0732">Signal</keyword>
<dbReference type="SUPFAM" id="SSF53850">
    <property type="entry name" value="Periplasmic binding protein-like II"/>
    <property type="match status" value="1"/>
</dbReference>
<accession>A0A6J4J3T9</accession>
<dbReference type="InterPro" id="IPR030678">
    <property type="entry name" value="Peptide/Ni-bd"/>
</dbReference>
<dbReference type="EMBL" id="CADCTF010000151">
    <property type="protein sequence ID" value="CAA9267251.1"/>
    <property type="molecule type" value="Genomic_DNA"/>
</dbReference>
<evidence type="ECO:0000256" key="1">
    <source>
        <dbReference type="ARBA" id="ARBA00022729"/>
    </source>
</evidence>
<feature type="signal peptide" evidence="2">
    <location>
        <begin position="1"/>
        <end position="26"/>
    </location>
</feature>
<dbReference type="GO" id="GO:1904680">
    <property type="term" value="F:peptide transmembrane transporter activity"/>
    <property type="evidence" value="ECO:0007669"/>
    <property type="project" value="TreeGrafter"/>
</dbReference>
<dbReference type="Pfam" id="PF00496">
    <property type="entry name" value="SBP_bac_5"/>
    <property type="match status" value="1"/>
</dbReference>
<evidence type="ECO:0000259" key="3">
    <source>
        <dbReference type="Pfam" id="PF00496"/>
    </source>
</evidence>
<sequence>MPLSSWGKRRSWAPAALALSVLLVGACGGSDTSAGGQDEDDLTPQAGGALTMAIEADSSGFFPPVVSGRGMIMQSIYDTLMAVDDKGSVKPYMAESLTPNADFTVWTLKLRPGVMFHDNTPLNAAAIKDNVDNYHRASGSRTAPIVAVVRSVDVVDDLTVTYSLAGPNGAFPSLLSGVLGMPFSPTAVNAIGKDKFTSAPVGAGPFVFVSWQRDSALVVKKNQNYWQKDKGLPYLDQITFVPIPDEDARLATLLSGETDIMQTVRQAHLVRRAAADGSIKNYPHIGNVVASINFNMGKPPTDDLRVRKALAWAVDQRELISVQGLEEVAPVVKQLFAKDSPYYSPRADDAFAHNDMGKAKALLREYINDPTRSDGKPVGTPPFATLQTTAGVSSLNDLMLVYQARWKEAGMDIELVFFDQATLVQRITGTAPDFKGQFDISTHRNGSDDDPDVFYNSYAARTNAANLLDIDDARVRELVEQGRASGDPEVRKKIYQDLMVRVNELQAYTFHGGLATALGAKPDIKNIAGWKLPDGSLGEGHPGASPRFVEIWRQR</sequence>
<reference evidence="4" key="1">
    <citation type="submission" date="2020-02" db="EMBL/GenBank/DDBJ databases">
        <authorList>
            <person name="Meier V. D."/>
        </authorList>
    </citation>
    <scope>NUCLEOTIDE SEQUENCE</scope>
    <source>
        <strain evidence="4">AVDCRST_MAG50</strain>
    </source>
</reference>
<dbReference type="InterPro" id="IPR000914">
    <property type="entry name" value="SBP_5_dom"/>
</dbReference>
<dbReference type="PIRSF" id="PIRSF002741">
    <property type="entry name" value="MppA"/>
    <property type="match status" value="1"/>
</dbReference>
<dbReference type="GO" id="GO:0043190">
    <property type="term" value="C:ATP-binding cassette (ABC) transporter complex"/>
    <property type="evidence" value="ECO:0007669"/>
    <property type="project" value="InterPro"/>
</dbReference>
<gene>
    <name evidence="4" type="ORF">AVDCRST_MAG50-3217</name>
</gene>
<organism evidence="4">
    <name type="scientific">uncultured Acidimicrobiales bacterium</name>
    <dbReference type="NCBI Taxonomy" id="310071"/>
    <lineage>
        <taxon>Bacteria</taxon>
        <taxon>Bacillati</taxon>
        <taxon>Actinomycetota</taxon>
        <taxon>Acidimicrobiia</taxon>
        <taxon>Acidimicrobiales</taxon>
        <taxon>environmental samples</taxon>
    </lineage>
</organism>
<name>A0A6J4J3T9_9ACTN</name>
<dbReference type="InterPro" id="IPR039424">
    <property type="entry name" value="SBP_5"/>
</dbReference>
<feature type="domain" description="Solute-binding protein family 5" evidence="3">
    <location>
        <begin position="89"/>
        <end position="464"/>
    </location>
</feature>
<dbReference type="PANTHER" id="PTHR30290:SF38">
    <property type="entry name" value="D,D-DIPEPTIDE-BINDING PERIPLASMIC PROTEIN DDPA-RELATED"/>
    <property type="match status" value="1"/>
</dbReference>
<evidence type="ECO:0000256" key="2">
    <source>
        <dbReference type="SAM" id="SignalP"/>
    </source>
</evidence>
<dbReference type="AlphaFoldDB" id="A0A6J4J3T9"/>
<dbReference type="Gene3D" id="3.40.190.10">
    <property type="entry name" value="Periplasmic binding protein-like II"/>
    <property type="match status" value="1"/>
</dbReference>
<protein>
    <submittedName>
        <fullName evidence="4">Dipeptide-binding ABC transporter, periplasmic substrate-binding component</fullName>
    </submittedName>
</protein>
<dbReference type="PANTHER" id="PTHR30290">
    <property type="entry name" value="PERIPLASMIC BINDING COMPONENT OF ABC TRANSPORTER"/>
    <property type="match status" value="1"/>
</dbReference>
<dbReference type="GO" id="GO:0042597">
    <property type="term" value="C:periplasmic space"/>
    <property type="evidence" value="ECO:0007669"/>
    <property type="project" value="UniProtKB-ARBA"/>
</dbReference>
<feature type="chain" id="PRO_5039223558" evidence="2">
    <location>
        <begin position="27"/>
        <end position="555"/>
    </location>
</feature>
<proteinExistence type="predicted"/>
<evidence type="ECO:0000313" key="4">
    <source>
        <dbReference type="EMBL" id="CAA9267251.1"/>
    </source>
</evidence>
<dbReference type="GO" id="GO:0015833">
    <property type="term" value="P:peptide transport"/>
    <property type="evidence" value="ECO:0007669"/>
    <property type="project" value="TreeGrafter"/>
</dbReference>